<dbReference type="SMART" id="SM00493">
    <property type="entry name" value="TOPRIM"/>
    <property type="match status" value="1"/>
</dbReference>
<dbReference type="InterPro" id="IPR023405">
    <property type="entry name" value="Topo_IA_core_domain"/>
</dbReference>
<dbReference type="EC" id="5.6.2.1" evidence="3"/>
<keyword evidence="4" id="KW-0799">Topoisomerase</keyword>
<keyword evidence="6 14" id="KW-0413">Isomerase</keyword>
<dbReference type="CDD" id="cd03362">
    <property type="entry name" value="TOPRIM_TopoIA_TopoIII"/>
    <property type="match status" value="1"/>
</dbReference>
<dbReference type="Gene3D" id="1.10.290.10">
    <property type="entry name" value="Topoisomerase I, domain 4"/>
    <property type="match status" value="1"/>
</dbReference>
<evidence type="ECO:0000313" key="15">
    <source>
        <dbReference type="Proteomes" id="UP000199040"/>
    </source>
</evidence>
<feature type="compositionally biased region" description="Basic and acidic residues" evidence="11">
    <location>
        <begin position="383"/>
        <end position="401"/>
    </location>
</feature>
<proteinExistence type="inferred from homology"/>
<evidence type="ECO:0000256" key="2">
    <source>
        <dbReference type="ARBA" id="ARBA00009446"/>
    </source>
</evidence>
<feature type="region of interest" description="Disordered" evidence="11">
    <location>
        <begin position="383"/>
        <end position="411"/>
    </location>
</feature>
<evidence type="ECO:0000256" key="3">
    <source>
        <dbReference type="ARBA" id="ARBA00012891"/>
    </source>
</evidence>
<dbReference type="GO" id="GO:0006265">
    <property type="term" value="P:DNA topological change"/>
    <property type="evidence" value="ECO:0007669"/>
    <property type="project" value="InterPro"/>
</dbReference>
<dbReference type="GO" id="GO:0003917">
    <property type="term" value="F:DNA topoisomerase type I (single strand cut, ATP-independent) activity"/>
    <property type="evidence" value="ECO:0007669"/>
    <property type="project" value="UniProtKB-EC"/>
</dbReference>
<dbReference type="SMART" id="SM00436">
    <property type="entry name" value="TOP1Bc"/>
    <property type="match status" value="1"/>
</dbReference>
<dbReference type="PANTHER" id="PTHR11390:SF21">
    <property type="entry name" value="DNA TOPOISOMERASE 3-ALPHA"/>
    <property type="match status" value="1"/>
</dbReference>
<organism evidence="14 15">
    <name type="scientific">Modicisalibacter xianhensis</name>
    <dbReference type="NCBI Taxonomy" id="442341"/>
    <lineage>
        <taxon>Bacteria</taxon>
        <taxon>Pseudomonadati</taxon>
        <taxon>Pseudomonadota</taxon>
        <taxon>Gammaproteobacteria</taxon>
        <taxon>Oceanospirillales</taxon>
        <taxon>Halomonadaceae</taxon>
        <taxon>Modicisalibacter</taxon>
    </lineage>
</organism>
<reference evidence="14 15" key="1">
    <citation type="submission" date="2016-10" db="EMBL/GenBank/DDBJ databases">
        <authorList>
            <person name="de Groot N.N."/>
        </authorList>
    </citation>
    <scope>NUCLEOTIDE SEQUENCE [LARGE SCALE GENOMIC DNA]</scope>
    <source>
        <strain evidence="14 15">CGMCC 1.6848</strain>
    </source>
</reference>
<dbReference type="InterPro" id="IPR034144">
    <property type="entry name" value="TOPRIM_TopoIII"/>
</dbReference>
<evidence type="ECO:0000256" key="1">
    <source>
        <dbReference type="ARBA" id="ARBA00000213"/>
    </source>
</evidence>
<dbReference type="PRINTS" id="PR00417">
    <property type="entry name" value="PRTPISMRASEI"/>
</dbReference>
<evidence type="ECO:0000256" key="7">
    <source>
        <dbReference type="ARBA" id="ARBA00030003"/>
    </source>
</evidence>
<keyword evidence="15" id="KW-1185">Reference proteome</keyword>
<dbReference type="PROSITE" id="PS50880">
    <property type="entry name" value="TOPRIM"/>
    <property type="match status" value="1"/>
</dbReference>
<evidence type="ECO:0000256" key="10">
    <source>
        <dbReference type="ARBA" id="ARBA00032877"/>
    </source>
</evidence>
<dbReference type="InterPro" id="IPR013824">
    <property type="entry name" value="Topo_IA_cen_sub1"/>
</dbReference>
<dbReference type="InterPro" id="IPR013825">
    <property type="entry name" value="Topo_IA_cen_sub2"/>
</dbReference>
<evidence type="ECO:0000256" key="8">
    <source>
        <dbReference type="ARBA" id="ARBA00031985"/>
    </source>
</evidence>
<dbReference type="Pfam" id="PF01751">
    <property type="entry name" value="Toprim"/>
    <property type="match status" value="1"/>
</dbReference>
<name>A0A1I3EKX7_9GAMM</name>
<dbReference type="GO" id="GO:0043597">
    <property type="term" value="C:cytoplasmic replication fork"/>
    <property type="evidence" value="ECO:0007669"/>
    <property type="project" value="TreeGrafter"/>
</dbReference>
<comment type="similarity">
    <text evidence="2">Belongs to the type IA topoisomerase family.</text>
</comment>
<evidence type="ECO:0000256" key="6">
    <source>
        <dbReference type="ARBA" id="ARBA00023235"/>
    </source>
</evidence>
<dbReference type="GO" id="GO:0003677">
    <property type="term" value="F:DNA binding"/>
    <property type="evidence" value="ECO:0007669"/>
    <property type="project" value="UniProtKB-KW"/>
</dbReference>
<comment type="catalytic activity">
    <reaction evidence="1">
        <text>ATP-independent breakage of single-stranded DNA, followed by passage and rejoining.</text>
        <dbReference type="EC" id="5.6.2.1"/>
    </reaction>
</comment>
<evidence type="ECO:0000256" key="11">
    <source>
        <dbReference type="SAM" id="MobiDB-lite"/>
    </source>
</evidence>
<sequence length="784" mass="85712">MTSRALILCEKHSDQADKIAPALGLTRSGSAYTGTWNGVSLTLVWAAGHLLAPVEPSEVSPEANWRDPRSLLPLPTAFPQTPTDRGKKYLGNLKKELSQASEVWLATDPDREGEAIGYEILQYAKYRGTVKRMWLTGSMEAADVQAAAKRLRNAGETISFWRAQQARANADGFWQYLVRAYTATARLGLMGSDLAKGEGKAGVVSAGRVQSATLGLVVTRDRAIETFVPVDHYQAKITLGGGELTYSPAPPIAGASSIQLQDDGKPMFLDRAAMLAFTKRLEAADTASILEAETKQTAKHPPLPYSLTALQRDMSKLYGLTATQTLKAADSMRSDGYLTYPRTEHGELPASLYNRNDLLAILGGAAKADDALMAPARQAGRRHCMEGTEAPRPRCFTDKPMNHHGIIPTRKTPDLSARTEAERKVYLACAKQFIQALLPAATVEALSVSASIDVEDVLERQPALFAGTFKRIIDHGWMTAFEAQKAQNDLPPLVAGASIPIEAVRLHEARTEPPKHFTLHDLLSAMLNAGRHVDGEDAAALRKAEGIGTPATRDTVIQTLFDREYIATKRKGKQQLIVSTPRGRAFIDHTPTELSDVRVTAAWERQLDAIQNAPNDTAAKQGRDAFITAQRDFITTRINEAIDIMDNAPEAVMEAANGPTENMLSAARKIAAARSLTLPEGIENSFDLCRAFLDEVMQQTPPPTDKMKALAMRLAEENEVTLNGELTSFKECKAFIDKYMQTKAPTAKMIAAAESAAKRYRVQLPEAARTSIQECRMFLNEHPR</sequence>
<dbReference type="PANTHER" id="PTHR11390">
    <property type="entry name" value="PROKARYOTIC DNA TOPOISOMERASE"/>
    <property type="match status" value="1"/>
</dbReference>
<dbReference type="STRING" id="442341.SAMN04487959_11428"/>
<dbReference type="InterPro" id="IPR013497">
    <property type="entry name" value="Topo_IA_cen"/>
</dbReference>
<dbReference type="InterPro" id="IPR013826">
    <property type="entry name" value="Topo_IA_cen_sub3"/>
</dbReference>
<evidence type="ECO:0000256" key="4">
    <source>
        <dbReference type="ARBA" id="ARBA00023029"/>
    </source>
</evidence>
<dbReference type="SMART" id="SM00437">
    <property type="entry name" value="TOP1Ac"/>
    <property type="match status" value="1"/>
</dbReference>
<dbReference type="InterPro" id="IPR003602">
    <property type="entry name" value="Topo_IA_DNA-bd_dom"/>
</dbReference>
<keyword evidence="5" id="KW-0238">DNA-binding</keyword>
<evidence type="ECO:0000256" key="5">
    <source>
        <dbReference type="ARBA" id="ARBA00023125"/>
    </source>
</evidence>
<gene>
    <name evidence="14" type="ORF">SAMN04487959_11428</name>
</gene>
<dbReference type="InterPro" id="IPR006171">
    <property type="entry name" value="TOPRIM_dom"/>
</dbReference>
<dbReference type="SUPFAM" id="SSF56712">
    <property type="entry name" value="Prokaryotic type I DNA topoisomerase"/>
    <property type="match status" value="1"/>
</dbReference>
<dbReference type="Proteomes" id="UP000199040">
    <property type="component" value="Unassembled WGS sequence"/>
</dbReference>
<dbReference type="Gene3D" id="3.40.50.140">
    <property type="match status" value="1"/>
</dbReference>
<feature type="domain" description="Topo IA-type catalytic" evidence="13">
    <location>
        <begin position="157"/>
        <end position="634"/>
    </location>
</feature>
<dbReference type="PROSITE" id="PS52039">
    <property type="entry name" value="TOPO_IA_2"/>
    <property type="match status" value="1"/>
</dbReference>
<dbReference type="Pfam" id="PF01131">
    <property type="entry name" value="Topoisom_bac"/>
    <property type="match status" value="1"/>
</dbReference>
<dbReference type="RefSeq" id="WP_092848722.1">
    <property type="nucleotide sequence ID" value="NZ_FOPY01000014.1"/>
</dbReference>
<dbReference type="GO" id="GO:0006310">
    <property type="term" value="P:DNA recombination"/>
    <property type="evidence" value="ECO:0007669"/>
    <property type="project" value="TreeGrafter"/>
</dbReference>
<dbReference type="GO" id="GO:0006281">
    <property type="term" value="P:DNA repair"/>
    <property type="evidence" value="ECO:0007669"/>
    <property type="project" value="TreeGrafter"/>
</dbReference>
<evidence type="ECO:0000313" key="14">
    <source>
        <dbReference type="EMBL" id="SFH99622.1"/>
    </source>
</evidence>
<dbReference type="EMBL" id="FOPY01000014">
    <property type="protein sequence ID" value="SFH99622.1"/>
    <property type="molecule type" value="Genomic_DNA"/>
</dbReference>
<accession>A0A1I3EKX7</accession>
<feature type="domain" description="Toprim" evidence="12">
    <location>
        <begin position="1"/>
        <end position="145"/>
    </location>
</feature>
<evidence type="ECO:0000256" key="9">
    <source>
        <dbReference type="ARBA" id="ARBA00032235"/>
    </source>
</evidence>
<dbReference type="InterPro" id="IPR000380">
    <property type="entry name" value="Topo_IA"/>
</dbReference>
<dbReference type="Gene3D" id="2.70.20.10">
    <property type="entry name" value="Topoisomerase I, domain 3"/>
    <property type="match status" value="1"/>
</dbReference>
<dbReference type="Gene3D" id="1.10.460.10">
    <property type="entry name" value="Topoisomerase I, domain 2"/>
    <property type="match status" value="1"/>
</dbReference>
<evidence type="ECO:0000259" key="13">
    <source>
        <dbReference type="PROSITE" id="PS52039"/>
    </source>
</evidence>
<evidence type="ECO:0000259" key="12">
    <source>
        <dbReference type="PROSITE" id="PS50880"/>
    </source>
</evidence>
<protein>
    <recommendedName>
        <fullName evidence="3">DNA topoisomerase</fullName>
        <ecNumber evidence="3">5.6.2.1</ecNumber>
    </recommendedName>
    <alternativeName>
        <fullName evidence="10">Omega-protein</fullName>
    </alternativeName>
    <alternativeName>
        <fullName evidence="9">Relaxing enzyme</fullName>
    </alternativeName>
    <alternativeName>
        <fullName evidence="7">Swivelase</fullName>
    </alternativeName>
    <alternativeName>
        <fullName evidence="8">Untwisting enzyme</fullName>
    </alternativeName>
</protein>
<dbReference type="AlphaFoldDB" id="A0A1I3EKX7"/>
<dbReference type="InterPro" id="IPR003601">
    <property type="entry name" value="Topo_IA_2"/>
</dbReference>